<dbReference type="Gene3D" id="3.10.129.10">
    <property type="entry name" value="Hotdog Thioesterase"/>
    <property type="match status" value="1"/>
</dbReference>
<keyword evidence="5" id="KW-1185">Reference proteome</keyword>
<dbReference type="InterPro" id="IPR000873">
    <property type="entry name" value="AMP-dep_synth/lig_dom"/>
</dbReference>
<dbReference type="PANTHER" id="PTHR45398">
    <property type="match status" value="1"/>
</dbReference>
<accession>A0A558HJS2</accession>
<dbReference type="InterPro" id="IPR054545">
    <property type="entry name" value="ApeI-like"/>
</dbReference>
<dbReference type="InterPro" id="IPR042099">
    <property type="entry name" value="ANL_N_sf"/>
</dbReference>
<reference evidence="4 5" key="1">
    <citation type="submission" date="2019-07" db="EMBL/GenBank/DDBJ databases">
        <title>Diversity of Bacteria from Kongsfjorden, Arctic.</title>
        <authorList>
            <person name="Yu Y."/>
        </authorList>
    </citation>
    <scope>NUCLEOTIDE SEQUENCE [LARGE SCALE GENOMIC DNA]</scope>
    <source>
        <strain evidence="4 5">SM1923</strain>
    </source>
</reference>
<dbReference type="Gene3D" id="3.40.50.12780">
    <property type="entry name" value="N-terminal domain of ligase-like"/>
    <property type="match status" value="1"/>
</dbReference>
<dbReference type="PANTHER" id="PTHR45398:SF1">
    <property type="entry name" value="ENZYME, PUTATIVE (JCVI)-RELATED"/>
    <property type="match status" value="1"/>
</dbReference>
<dbReference type="InterPro" id="IPR029069">
    <property type="entry name" value="HotDog_dom_sf"/>
</dbReference>
<dbReference type="AlphaFoldDB" id="A0A558HJS2"/>
<evidence type="ECO:0000259" key="2">
    <source>
        <dbReference type="Pfam" id="PF00501"/>
    </source>
</evidence>
<dbReference type="Pfam" id="PF00501">
    <property type="entry name" value="AMP-binding"/>
    <property type="match status" value="1"/>
</dbReference>
<feature type="domain" description="ApeI dehydratase-like" evidence="3">
    <location>
        <begin position="468"/>
        <end position="571"/>
    </location>
</feature>
<evidence type="ECO:0000259" key="3">
    <source>
        <dbReference type="Pfam" id="PF22818"/>
    </source>
</evidence>
<evidence type="ECO:0000256" key="1">
    <source>
        <dbReference type="SAM" id="MobiDB-lite"/>
    </source>
</evidence>
<dbReference type="Proteomes" id="UP000319941">
    <property type="component" value="Unassembled WGS sequence"/>
</dbReference>
<feature type="region of interest" description="Disordered" evidence="1">
    <location>
        <begin position="70"/>
        <end position="91"/>
    </location>
</feature>
<sequence>MARVDAWQQWLDRQPASQPGARWVLFQSTTLGACVQLLAVWERGMLAVLPGDDRPETLARLREISAGQLPTTTVDGWPQQADQSGNPPSKSHIVPTAHVPLAPDQLALELCTSGSTGEPLRIAKRFDQLDAELAIHQQLWPLADTANGQVSLSQVSHQHIYGLLTALLRPLCTGVPFLSEACHYPEQLSAAISQLASQGYRCQVISSPAQLARLPQITTAEAGQVLRVFSSGAPLPEAAARHAEISLHAPIIEIYGSTETGGIAQRRQRDGAEWSPLPCVELRFSDEGQENISSQEAPTPASSLWLRSPFLDMPTEWWPQADRAEVCEQKYQDGQQRFRLLGRSDRLVKLAGKRISLSAVERCLNEQSDVLEIRCLPMPTREHRLGAVIVMAPDAIPHDHNTRRALIAHLRRALMPAFERIALPRYWRFVTRLPLNAQGKFTSEAIARLFADLDDHRLPRWLGEHSSGPEQLTLEAEVPDSLIYLEGHFAQQPLVPGVVMLKWARDLGKRLHLDGQQVDEARFIRLERIKFSSLLLPGMRFTLDATLTHDSHGLRIDFRLASSAGLHASGRLRYSVSGASPLSESSFRQSPTSLSSQPPAHSQEAS</sequence>
<evidence type="ECO:0000313" key="4">
    <source>
        <dbReference type="EMBL" id="TVU69331.1"/>
    </source>
</evidence>
<dbReference type="Gene3D" id="3.30.300.30">
    <property type="match status" value="1"/>
</dbReference>
<name>A0A558HJS2_9GAMM</name>
<dbReference type="InterPro" id="IPR045851">
    <property type="entry name" value="AMP-bd_C_sf"/>
</dbReference>
<feature type="compositionally biased region" description="Polar residues" evidence="1">
    <location>
        <begin position="70"/>
        <end position="89"/>
    </location>
</feature>
<feature type="domain" description="AMP-dependent synthetase/ligase" evidence="2">
    <location>
        <begin position="71"/>
        <end position="294"/>
    </location>
</feature>
<dbReference type="PROSITE" id="PS51257">
    <property type="entry name" value="PROKAR_LIPOPROTEIN"/>
    <property type="match status" value="1"/>
</dbReference>
<organism evidence="4 5">
    <name type="scientific">Cobetia crustatorum</name>
    <dbReference type="NCBI Taxonomy" id="553385"/>
    <lineage>
        <taxon>Bacteria</taxon>
        <taxon>Pseudomonadati</taxon>
        <taxon>Pseudomonadota</taxon>
        <taxon>Gammaproteobacteria</taxon>
        <taxon>Oceanospirillales</taxon>
        <taxon>Halomonadaceae</taxon>
        <taxon>Cobetia</taxon>
    </lineage>
</organism>
<dbReference type="SUPFAM" id="SSF56801">
    <property type="entry name" value="Acetyl-CoA synthetase-like"/>
    <property type="match status" value="1"/>
</dbReference>
<gene>
    <name evidence="4" type="ORF">FQP86_12365</name>
</gene>
<dbReference type="STRING" id="553385.GCA_000591415_00729"/>
<proteinExistence type="predicted"/>
<comment type="caution">
    <text evidence="4">The sequence shown here is derived from an EMBL/GenBank/DDBJ whole genome shotgun (WGS) entry which is preliminary data.</text>
</comment>
<protein>
    <submittedName>
        <fullName evidence="4">AMP-binding protein</fullName>
    </submittedName>
</protein>
<dbReference type="SUPFAM" id="SSF54637">
    <property type="entry name" value="Thioesterase/thiol ester dehydrase-isomerase"/>
    <property type="match status" value="1"/>
</dbReference>
<feature type="region of interest" description="Disordered" evidence="1">
    <location>
        <begin position="581"/>
        <end position="606"/>
    </location>
</feature>
<dbReference type="OrthoDB" id="9787658at2"/>
<evidence type="ECO:0000313" key="5">
    <source>
        <dbReference type="Proteomes" id="UP000319941"/>
    </source>
</evidence>
<dbReference type="EMBL" id="VNFH01000008">
    <property type="protein sequence ID" value="TVU69331.1"/>
    <property type="molecule type" value="Genomic_DNA"/>
</dbReference>
<dbReference type="Pfam" id="PF22818">
    <property type="entry name" value="ApeI-like"/>
    <property type="match status" value="1"/>
</dbReference>